<evidence type="ECO:0000313" key="2">
    <source>
        <dbReference type="EMBL" id="KAH9506002.1"/>
    </source>
</evidence>
<evidence type="ECO:0000313" key="3">
    <source>
        <dbReference type="Proteomes" id="UP000790347"/>
    </source>
</evidence>
<accession>A0A922L100</accession>
<dbReference type="Proteomes" id="UP000790347">
    <property type="component" value="Unassembled WGS sequence"/>
</dbReference>
<gene>
    <name evidence="2" type="ORF">DERF_010762</name>
</gene>
<sequence length="110" mass="12674">MNVNELWGPKQKPPTKWKQTNKKKNLTVLPFTTNVSFVSNNKTKQKKCIESRNSGRNSEKKIRNKRDDEYPGSSIIQNAIRNKKKIFSRFESNQIDQHNDENAPAAATEA</sequence>
<keyword evidence="3" id="KW-1185">Reference proteome</keyword>
<feature type="region of interest" description="Disordered" evidence="1">
    <location>
        <begin position="42"/>
        <end position="72"/>
    </location>
</feature>
<name>A0A922L100_DERFA</name>
<dbReference type="AlphaFoldDB" id="A0A922L100"/>
<reference evidence="2" key="2">
    <citation type="journal article" date="2022" name="Res Sq">
        <title>Comparative Genomics Reveals Insights into the Divergent Evolution of Astigmatic Mites and Household Pest Adaptations.</title>
        <authorList>
            <person name="Xiong Q."/>
            <person name="Wan A.T.-Y."/>
            <person name="Liu X.-Y."/>
            <person name="Fung C.S.-H."/>
            <person name="Xiao X."/>
            <person name="Malainual N."/>
            <person name="Hou J."/>
            <person name="Wang L."/>
            <person name="Wang M."/>
            <person name="Yang K."/>
            <person name="Cui Y."/>
            <person name="Leung E."/>
            <person name="Nong W."/>
            <person name="Shin S.-K."/>
            <person name="Au S."/>
            <person name="Jeong K.Y."/>
            <person name="Chew F.T."/>
            <person name="Hui J."/>
            <person name="Leung T.F."/>
            <person name="Tungtrongchitr A."/>
            <person name="Zhong N."/>
            <person name="Liu Z."/>
            <person name="Tsui S."/>
        </authorList>
    </citation>
    <scope>NUCLEOTIDE SEQUENCE</scope>
    <source>
        <strain evidence="2">Derf</strain>
        <tissue evidence="2">Whole organism</tissue>
    </source>
</reference>
<dbReference type="EMBL" id="ASGP02000005">
    <property type="protein sequence ID" value="KAH9506002.1"/>
    <property type="molecule type" value="Genomic_DNA"/>
</dbReference>
<feature type="region of interest" description="Disordered" evidence="1">
    <location>
        <begin position="1"/>
        <end position="22"/>
    </location>
</feature>
<reference evidence="2" key="1">
    <citation type="submission" date="2013-05" db="EMBL/GenBank/DDBJ databases">
        <authorList>
            <person name="Yim A.K.Y."/>
            <person name="Chan T.F."/>
            <person name="Ji K.M."/>
            <person name="Liu X.Y."/>
            <person name="Zhou J.W."/>
            <person name="Li R.Q."/>
            <person name="Yang K.Y."/>
            <person name="Li J."/>
            <person name="Li M."/>
            <person name="Law P.T.W."/>
            <person name="Wu Y.L."/>
            <person name="Cai Z.L."/>
            <person name="Qin H."/>
            <person name="Bao Y."/>
            <person name="Leung R.K.K."/>
            <person name="Ng P.K.S."/>
            <person name="Zou J."/>
            <person name="Zhong X.J."/>
            <person name="Ran P.X."/>
            <person name="Zhong N.S."/>
            <person name="Liu Z.G."/>
            <person name="Tsui S.K.W."/>
        </authorList>
    </citation>
    <scope>NUCLEOTIDE SEQUENCE</scope>
    <source>
        <strain evidence="2">Derf</strain>
        <tissue evidence="2">Whole organism</tissue>
    </source>
</reference>
<evidence type="ECO:0000256" key="1">
    <source>
        <dbReference type="SAM" id="MobiDB-lite"/>
    </source>
</evidence>
<organism evidence="2 3">
    <name type="scientific">Dermatophagoides farinae</name>
    <name type="common">American house dust mite</name>
    <dbReference type="NCBI Taxonomy" id="6954"/>
    <lineage>
        <taxon>Eukaryota</taxon>
        <taxon>Metazoa</taxon>
        <taxon>Ecdysozoa</taxon>
        <taxon>Arthropoda</taxon>
        <taxon>Chelicerata</taxon>
        <taxon>Arachnida</taxon>
        <taxon>Acari</taxon>
        <taxon>Acariformes</taxon>
        <taxon>Sarcoptiformes</taxon>
        <taxon>Astigmata</taxon>
        <taxon>Psoroptidia</taxon>
        <taxon>Analgoidea</taxon>
        <taxon>Pyroglyphidae</taxon>
        <taxon>Dermatophagoidinae</taxon>
        <taxon>Dermatophagoides</taxon>
    </lineage>
</organism>
<feature type="compositionally biased region" description="Basic and acidic residues" evidence="1">
    <location>
        <begin position="57"/>
        <end position="69"/>
    </location>
</feature>
<proteinExistence type="predicted"/>
<feature type="compositionally biased region" description="Basic residues" evidence="1">
    <location>
        <begin position="13"/>
        <end position="22"/>
    </location>
</feature>
<protein>
    <submittedName>
        <fullName evidence="2">Uncharacterized protein</fullName>
    </submittedName>
</protein>
<feature type="region of interest" description="Disordered" evidence="1">
    <location>
        <begin position="90"/>
        <end position="110"/>
    </location>
</feature>
<comment type="caution">
    <text evidence="2">The sequence shown here is derived from an EMBL/GenBank/DDBJ whole genome shotgun (WGS) entry which is preliminary data.</text>
</comment>